<comment type="similarity">
    <text evidence="2 5">Belongs to the acyl-CoA dehydrogenase family.</text>
</comment>
<organism evidence="9 10">
    <name type="scientific">Nannocystis bainbridge</name>
    <dbReference type="NCBI Taxonomy" id="2995303"/>
    <lineage>
        <taxon>Bacteria</taxon>
        <taxon>Pseudomonadati</taxon>
        <taxon>Myxococcota</taxon>
        <taxon>Polyangia</taxon>
        <taxon>Nannocystales</taxon>
        <taxon>Nannocystaceae</taxon>
        <taxon>Nannocystis</taxon>
    </lineage>
</organism>
<evidence type="ECO:0000256" key="4">
    <source>
        <dbReference type="ARBA" id="ARBA00022827"/>
    </source>
</evidence>
<dbReference type="InterPro" id="IPR006091">
    <property type="entry name" value="Acyl-CoA_Oxase/DH_mid-dom"/>
</dbReference>
<proteinExistence type="inferred from homology"/>
<protein>
    <submittedName>
        <fullName evidence="9">Acyl-CoA dehydrogenase family protein</fullName>
    </submittedName>
</protein>
<dbReference type="InterPro" id="IPR046373">
    <property type="entry name" value="Acyl-CoA_Oxase/DH_mid-dom_sf"/>
</dbReference>
<evidence type="ECO:0000313" key="9">
    <source>
        <dbReference type="EMBL" id="MDC0717780.1"/>
    </source>
</evidence>
<sequence>MLHTPYVTERALGLLDAARWRPLEDALAVFVTDLRARPVDEEAGEDAAARVYLKRLATAGLLEWVVPAAWGGAELGEGEARASALSSTAICLIRQWLARESGALDTAFVMQGLGSFPLALAADESLRRYVLPRVASGATICAFALTEPEAGSDVKNLRTLATTVDGGVVLDGSKCFISNAGLADSYVVFAREAGEGKPRFSAFFVAGDAPGLSVIRTRVLAPHPIGTVKLERVFVPAAHRVGEPGAGLKLALGNLDVFRVSVGAAALGLADRALAETVAHLKRRVQFGKPLAEQQGLQFALADLATDQLAAQLLVYRAAGARDAGHATSDMAAMAKMHATESAQRAIDRAVQSFGGLGVTVGEVPERLYREIRALRIYEGATEVQKLVIARALLDERG</sequence>
<evidence type="ECO:0000313" key="10">
    <source>
        <dbReference type="Proteomes" id="UP001221686"/>
    </source>
</evidence>
<evidence type="ECO:0000259" key="6">
    <source>
        <dbReference type="Pfam" id="PF00441"/>
    </source>
</evidence>
<dbReference type="Proteomes" id="UP001221686">
    <property type="component" value="Unassembled WGS sequence"/>
</dbReference>
<comment type="caution">
    <text evidence="9">The sequence shown here is derived from an EMBL/GenBank/DDBJ whole genome shotgun (WGS) entry which is preliminary data.</text>
</comment>
<dbReference type="SUPFAM" id="SSF56645">
    <property type="entry name" value="Acyl-CoA dehydrogenase NM domain-like"/>
    <property type="match status" value="1"/>
</dbReference>
<dbReference type="EMBL" id="JAQNDL010000001">
    <property type="protein sequence ID" value="MDC0717780.1"/>
    <property type="molecule type" value="Genomic_DNA"/>
</dbReference>
<dbReference type="Gene3D" id="1.20.140.10">
    <property type="entry name" value="Butyryl-CoA Dehydrogenase, subunit A, domain 3"/>
    <property type="match status" value="1"/>
</dbReference>
<dbReference type="Pfam" id="PF02770">
    <property type="entry name" value="Acyl-CoA_dh_M"/>
    <property type="match status" value="1"/>
</dbReference>
<dbReference type="InterPro" id="IPR037069">
    <property type="entry name" value="AcylCoA_DH/ox_N_sf"/>
</dbReference>
<keyword evidence="4 5" id="KW-0274">FAD</keyword>
<dbReference type="RefSeq" id="WP_272086264.1">
    <property type="nucleotide sequence ID" value="NZ_JAQNDL010000001.1"/>
</dbReference>
<name>A0ABT5DW45_9BACT</name>
<accession>A0ABT5DW45</accession>
<keyword evidence="10" id="KW-1185">Reference proteome</keyword>
<comment type="cofactor">
    <cofactor evidence="1 5">
        <name>FAD</name>
        <dbReference type="ChEBI" id="CHEBI:57692"/>
    </cofactor>
</comment>
<gene>
    <name evidence="9" type="ORF">POL25_12810</name>
</gene>
<dbReference type="InterPro" id="IPR009075">
    <property type="entry name" value="AcylCo_DH/oxidase_C"/>
</dbReference>
<feature type="domain" description="Acyl-CoA dehydrogenase/oxidase N-terminal" evidence="8">
    <location>
        <begin position="39"/>
        <end position="137"/>
    </location>
</feature>
<evidence type="ECO:0000256" key="5">
    <source>
        <dbReference type="RuleBase" id="RU362125"/>
    </source>
</evidence>
<evidence type="ECO:0000256" key="1">
    <source>
        <dbReference type="ARBA" id="ARBA00001974"/>
    </source>
</evidence>
<dbReference type="Gene3D" id="1.10.540.10">
    <property type="entry name" value="Acyl-CoA dehydrogenase/oxidase, N-terminal domain"/>
    <property type="match status" value="1"/>
</dbReference>
<feature type="domain" description="Acyl-CoA oxidase/dehydrogenase middle" evidence="7">
    <location>
        <begin position="142"/>
        <end position="218"/>
    </location>
</feature>
<evidence type="ECO:0000259" key="7">
    <source>
        <dbReference type="Pfam" id="PF02770"/>
    </source>
</evidence>
<dbReference type="InterPro" id="IPR009100">
    <property type="entry name" value="AcylCoA_DH/oxidase_NM_dom_sf"/>
</dbReference>
<dbReference type="PANTHER" id="PTHR43884">
    <property type="entry name" value="ACYL-COA DEHYDROGENASE"/>
    <property type="match status" value="1"/>
</dbReference>
<reference evidence="9 10" key="1">
    <citation type="submission" date="2022-11" db="EMBL/GenBank/DDBJ databases">
        <title>Minimal conservation of predation-associated metabolite biosynthetic gene clusters underscores biosynthetic potential of Myxococcota including descriptions for ten novel species: Archangium lansinium sp. nov., Myxococcus landrumus sp. nov., Nannocystis bai.</title>
        <authorList>
            <person name="Ahearne A."/>
            <person name="Stevens C."/>
            <person name="Dowd S."/>
        </authorList>
    </citation>
    <scope>NUCLEOTIDE SEQUENCE [LARGE SCALE GENOMIC DNA]</scope>
    <source>
        <strain evidence="9 10">BB15-2</strain>
    </source>
</reference>
<dbReference type="InterPro" id="IPR013786">
    <property type="entry name" value="AcylCoA_DH/ox_N"/>
</dbReference>
<dbReference type="Pfam" id="PF02771">
    <property type="entry name" value="Acyl-CoA_dh_N"/>
    <property type="match status" value="1"/>
</dbReference>
<dbReference type="PANTHER" id="PTHR43884:SF22">
    <property type="entry name" value="BLR3437 PROTEIN"/>
    <property type="match status" value="1"/>
</dbReference>
<dbReference type="PIRSF" id="PIRSF016578">
    <property type="entry name" value="HsaA"/>
    <property type="match status" value="1"/>
</dbReference>
<dbReference type="InterPro" id="IPR036250">
    <property type="entry name" value="AcylCo_DH-like_C"/>
</dbReference>
<feature type="domain" description="Acyl-CoA dehydrogenase/oxidase C-terminal" evidence="6">
    <location>
        <begin position="245"/>
        <end position="394"/>
    </location>
</feature>
<evidence type="ECO:0000259" key="8">
    <source>
        <dbReference type="Pfam" id="PF02771"/>
    </source>
</evidence>
<keyword evidence="5" id="KW-0560">Oxidoreductase</keyword>
<dbReference type="SUPFAM" id="SSF47203">
    <property type="entry name" value="Acyl-CoA dehydrogenase C-terminal domain-like"/>
    <property type="match status" value="1"/>
</dbReference>
<dbReference type="Pfam" id="PF00441">
    <property type="entry name" value="Acyl-CoA_dh_1"/>
    <property type="match status" value="1"/>
</dbReference>
<evidence type="ECO:0000256" key="3">
    <source>
        <dbReference type="ARBA" id="ARBA00022630"/>
    </source>
</evidence>
<keyword evidence="3 5" id="KW-0285">Flavoprotein</keyword>
<evidence type="ECO:0000256" key="2">
    <source>
        <dbReference type="ARBA" id="ARBA00009347"/>
    </source>
</evidence>
<dbReference type="Gene3D" id="2.40.110.10">
    <property type="entry name" value="Butyryl-CoA Dehydrogenase, subunit A, domain 2"/>
    <property type="match status" value="1"/>
</dbReference>